<dbReference type="PANTHER" id="PTHR28271">
    <property type="entry name" value="54S RIBOSOMAL PROTEIN L31, MITOCHONDRIAL"/>
    <property type="match status" value="1"/>
</dbReference>
<dbReference type="GO" id="GO:0005762">
    <property type="term" value="C:mitochondrial large ribosomal subunit"/>
    <property type="evidence" value="ECO:0007669"/>
    <property type="project" value="TreeGrafter"/>
</dbReference>
<name>A0A8H3PKP2_9LECA</name>
<dbReference type="AlphaFoldDB" id="A0A8H3PKP2"/>
<dbReference type="OrthoDB" id="2332379at2759"/>
<proteinExistence type="predicted"/>
<protein>
    <submittedName>
        <fullName evidence="1">Uncharacterized protein</fullName>
    </submittedName>
</protein>
<evidence type="ECO:0000313" key="1">
    <source>
        <dbReference type="EMBL" id="CAF9942934.1"/>
    </source>
</evidence>
<dbReference type="PANTHER" id="PTHR28271:SF1">
    <property type="entry name" value="LARGE RIBOSOMAL SUBUNIT PROTEIN ML60"/>
    <property type="match status" value="1"/>
</dbReference>
<comment type="caution">
    <text evidence="1">The sequence shown here is derived from an EMBL/GenBank/DDBJ whole genome shotgun (WGS) entry which is preliminary data.</text>
</comment>
<evidence type="ECO:0000313" key="2">
    <source>
        <dbReference type="Proteomes" id="UP000664203"/>
    </source>
</evidence>
<dbReference type="EMBL" id="CAJPDR010000840">
    <property type="protein sequence ID" value="CAF9942934.1"/>
    <property type="molecule type" value="Genomic_DNA"/>
</dbReference>
<gene>
    <name evidence="1" type="ORF">ALECFALPRED_010266</name>
</gene>
<dbReference type="Pfam" id="PF09784">
    <property type="entry name" value="L31"/>
    <property type="match status" value="1"/>
</dbReference>
<keyword evidence="2" id="KW-1185">Reference proteome</keyword>
<dbReference type="InterPro" id="IPR016340">
    <property type="entry name" value="Ribosomal_mL60"/>
</dbReference>
<dbReference type="Proteomes" id="UP000664203">
    <property type="component" value="Unassembled WGS sequence"/>
</dbReference>
<dbReference type="GO" id="GO:0003735">
    <property type="term" value="F:structural constituent of ribosome"/>
    <property type="evidence" value="ECO:0007669"/>
    <property type="project" value="TreeGrafter"/>
</dbReference>
<organism evidence="1 2">
    <name type="scientific">Alectoria fallacina</name>
    <dbReference type="NCBI Taxonomy" id="1903189"/>
    <lineage>
        <taxon>Eukaryota</taxon>
        <taxon>Fungi</taxon>
        <taxon>Dikarya</taxon>
        <taxon>Ascomycota</taxon>
        <taxon>Pezizomycotina</taxon>
        <taxon>Lecanoromycetes</taxon>
        <taxon>OSLEUM clade</taxon>
        <taxon>Lecanoromycetidae</taxon>
        <taxon>Lecanorales</taxon>
        <taxon>Lecanorineae</taxon>
        <taxon>Parmeliaceae</taxon>
        <taxon>Alectoria</taxon>
    </lineage>
</organism>
<sequence length="289" mass="33486">MFGAFRTSSPLSGGLLWKIPWRLSTPQKRRQRKRLRLVDNVVTTVDNALKKHNFESTTKLERWKEEMPTEAEMRPKDKYTMFDRKEKRYRKGIHNQARHPGNSPQLCRIIQKDMAALKIIPYSNVEAALSQTRETFREQREYNTNFHTRKETTEALPHIQHFGPDEQPSILLGPWLDLIMSSRGLRKKDVHRIQLPGSFLVQLIYASRVGLQMGHLAKDDTEDLADAFPKTTIRGDDLEELVHDDKFFVRLDTCSLKDALIGEGYIKDIKDLWTRLATSARGMSGVRSL</sequence>
<accession>A0A8H3PKP2</accession>
<reference evidence="1" key="1">
    <citation type="submission" date="2021-03" db="EMBL/GenBank/DDBJ databases">
        <authorList>
            <person name="Tagirdzhanova G."/>
        </authorList>
    </citation>
    <scope>NUCLEOTIDE SEQUENCE</scope>
</reference>